<feature type="compositionally biased region" description="Polar residues" evidence="1">
    <location>
        <begin position="626"/>
        <end position="635"/>
    </location>
</feature>
<dbReference type="AlphaFoldDB" id="A0AAJ0BM58"/>
<dbReference type="Proteomes" id="UP001239445">
    <property type="component" value="Unassembled WGS sequence"/>
</dbReference>
<accession>A0AAJ0BM58</accession>
<evidence type="ECO:0000256" key="1">
    <source>
        <dbReference type="SAM" id="MobiDB-lite"/>
    </source>
</evidence>
<dbReference type="PANTHER" id="PTHR38166:SF1">
    <property type="entry name" value="C2H2-TYPE DOMAIN-CONTAINING PROTEIN"/>
    <property type="match status" value="1"/>
</dbReference>
<feature type="compositionally biased region" description="Polar residues" evidence="1">
    <location>
        <begin position="270"/>
        <end position="285"/>
    </location>
</feature>
<feature type="region of interest" description="Disordered" evidence="1">
    <location>
        <begin position="268"/>
        <end position="344"/>
    </location>
</feature>
<dbReference type="EMBL" id="MU839828">
    <property type="protein sequence ID" value="KAK1759753.1"/>
    <property type="molecule type" value="Genomic_DNA"/>
</dbReference>
<proteinExistence type="predicted"/>
<comment type="caution">
    <text evidence="2">The sequence shown here is derived from an EMBL/GenBank/DDBJ whole genome shotgun (WGS) entry which is preliminary data.</text>
</comment>
<gene>
    <name evidence="2" type="ORF">QBC47DRAFT_372993</name>
</gene>
<sequence length="635" mass="71347">MLQTEMPDLVLLAFLEEWVPQHPDSKNFSAALESFSTTVTKDGRPRALGIPSGSATQLPELTGAQADSHLRPQIIGGDMDPKIEAFYQVGFFTDKPTCGFIEALSIFFSPRYAVSFITMNFLKGLQQEPIFASVRKVFNPRGGQFQPVGITSLFLSFAGRDVGWVNFLVLDVEPTVLGALAIIGKPDIDRIVGTGWTPDQTTWLRRSTTPAEVVGPQSATSPRSETSPDDTSSLATETSLDERKERMLDEIIISVAKRIKLEFAIARGEQSASPYPSTSTEQSNTPDRRGHSSQSPGDSRKKRKVSNTGGLDDEDDISNDEGADRGKRRTGKKPLDNDDSNPDSGFACPYFKYNPAMYKKAQNCPGPGWPSVHRVKEHLYRRHRQPKYRCGRCWQPFKDERSHLEHQRLTDPCALRDIEHVEGFDAGQERSLRSRRRVNPERSEVAKWREVFKILFPHVEDEDIPTPFYDYGELAATKDKARPSNVDRLNECEEYVLRVVPPRLRQALGRELEADLIVVEESLRRKAAPCVKTLIADAFREFRQSLTANNPTDSVSRPESASELQTGIFPQDDWLQGFNLDFTNPFDMLGNEELGYDQQGYLFDGLLYPTDEDPQAREKQVPDSGYGSNSLDESL</sequence>
<feature type="compositionally biased region" description="Polar residues" evidence="1">
    <location>
        <begin position="217"/>
        <end position="238"/>
    </location>
</feature>
<feature type="region of interest" description="Disordered" evidence="1">
    <location>
        <begin position="202"/>
        <end position="241"/>
    </location>
</feature>
<reference evidence="2" key="1">
    <citation type="submission" date="2023-06" db="EMBL/GenBank/DDBJ databases">
        <title>Genome-scale phylogeny and comparative genomics of the fungal order Sordariales.</title>
        <authorList>
            <consortium name="Lawrence Berkeley National Laboratory"/>
            <person name="Hensen N."/>
            <person name="Bonometti L."/>
            <person name="Westerberg I."/>
            <person name="Brannstrom I.O."/>
            <person name="Guillou S."/>
            <person name="Cros-Aarteil S."/>
            <person name="Calhoun S."/>
            <person name="Haridas S."/>
            <person name="Kuo A."/>
            <person name="Mondo S."/>
            <person name="Pangilinan J."/>
            <person name="Riley R."/>
            <person name="Labutti K."/>
            <person name="Andreopoulos B."/>
            <person name="Lipzen A."/>
            <person name="Chen C."/>
            <person name="Yanf M."/>
            <person name="Daum C."/>
            <person name="Ng V."/>
            <person name="Clum A."/>
            <person name="Steindorff A."/>
            <person name="Ohm R."/>
            <person name="Martin F."/>
            <person name="Silar P."/>
            <person name="Natvig D."/>
            <person name="Lalanne C."/>
            <person name="Gautier V."/>
            <person name="Ament-Velasquez S.L."/>
            <person name="Kruys A."/>
            <person name="Hutchinson M.I."/>
            <person name="Powell A.J."/>
            <person name="Barry K."/>
            <person name="Miller A.N."/>
            <person name="Grigoriev I.V."/>
            <person name="Debuchy R."/>
            <person name="Gladieux P."/>
            <person name="Thoren M.H."/>
            <person name="Johannesson H."/>
        </authorList>
    </citation>
    <scope>NUCLEOTIDE SEQUENCE</scope>
    <source>
        <strain evidence="2">PSN4</strain>
    </source>
</reference>
<organism evidence="2 3">
    <name type="scientific">Echria macrotheca</name>
    <dbReference type="NCBI Taxonomy" id="438768"/>
    <lineage>
        <taxon>Eukaryota</taxon>
        <taxon>Fungi</taxon>
        <taxon>Dikarya</taxon>
        <taxon>Ascomycota</taxon>
        <taxon>Pezizomycotina</taxon>
        <taxon>Sordariomycetes</taxon>
        <taxon>Sordariomycetidae</taxon>
        <taxon>Sordariales</taxon>
        <taxon>Schizotheciaceae</taxon>
        <taxon>Echria</taxon>
    </lineage>
</organism>
<keyword evidence="3" id="KW-1185">Reference proteome</keyword>
<evidence type="ECO:0008006" key="4">
    <source>
        <dbReference type="Google" id="ProtNLM"/>
    </source>
</evidence>
<feature type="compositionally biased region" description="Acidic residues" evidence="1">
    <location>
        <begin position="311"/>
        <end position="321"/>
    </location>
</feature>
<evidence type="ECO:0000313" key="3">
    <source>
        <dbReference type="Proteomes" id="UP001239445"/>
    </source>
</evidence>
<name>A0AAJ0BM58_9PEZI</name>
<feature type="region of interest" description="Disordered" evidence="1">
    <location>
        <begin position="607"/>
        <end position="635"/>
    </location>
</feature>
<dbReference type="PANTHER" id="PTHR38166">
    <property type="entry name" value="C2H2-TYPE DOMAIN-CONTAINING PROTEIN-RELATED"/>
    <property type="match status" value="1"/>
</dbReference>
<evidence type="ECO:0000313" key="2">
    <source>
        <dbReference type="EMBL" id="KAK1759753.1"/>
    </source>
</evidence>
<protein>
    <recommendedName>
        <fullName evidence="4">C2H2-type domain-containing protein</fullName>
    </recommendedName>
</protein>